<name>A0AAD5Y1T3_9FUNG</name>
<reference evidence="1" key="1">
    <citation type="submission" date="2020-05" db="EMBL/GenBank/DDBJ databases">
        <title>Phylogenomic resolution of chytrid fungi.</title>
        <authorList>
            <person name="Stajich J.E."/>
            <person name="Amses K."/>
            <person name="Simmons R."/>
            <person name="Seto K."/>
            <person name="Myers J."/>
            <person name="Bonds A."/>
            <person name="Quandt C.A."/>
            <person name="Barry K."/>
            <person name="Liu P."/>
            <person name="Grigoriev I."/>
            <person name="Longcore J.E."/>
            <person name="James T.Y."/>
        </authorList>
    </citation>
    <scope>NUCLEOTIDE SEQUENCE</scope>
    <source>
        <strain evidence="1">PLAUS21</strain>
    </source>
</reference>
<dbReference type="AlphaFoldDB" id="A0AAD5Y1T3"/>
<proteinExistence type="predicted"/>
<keyword evidence="2" id="KW-1185">Reference proteome</keyword>
<organism evidence="1 2">
    <name type="scientific">Boothiomyces macroporosus</name>
    <dbReference type="NCBI Taxonomy" id="261099"/>
    <lineage>
        <taxon>Eukaryota</taxon>
        <taxon>Fungi</taxon>
        <taxon>Fungi incertae sedis</taxon>
        <taxon>Chytridiomycota</taxon>
        <taxon>Chytridiomycota incertae sedis</taxon>
        <taxon>Chytridiomycetes</taxon>
        <taxon>Rhizophydiales</taxon>
        <taxon>Terramycetaceae</taxon>
        <taxon>Boothiomyces</taxon>
    </lineage>
</organism>
<evidence type="ECO:0000313" key="2">
    <source>
        <dbReference type="Proteomes" id="UP001210925"/>
    </source>
</evidence>
<evidence type="ECO:0000313" key="1">
    <source>
        <dbReference type="EMBL" id="KAJ3254782.1"/>
    </source>
</evidence>
<accession>A0AAD5Y1T3</accession>
<protein>
    <submittedName>
        <fullName evidence="1">Uncharacterized protein</fullName>
    </submittedName>
</protein>
<gene>
    <name evidence="1" type="ORF">HK103_006857</name>
</gene>
<sequence>MGEEAAKKDVGGRGPMSIIGDAILAETIKKELRNFKINENYMLSPNAVKTLKKKELIVNHSLEDMPRTTSEIYGWDTKPLMRITDRRFYHPKAVTEITKMYGGHSRPKEAAPAKAK</sequence>
<dbReference type="Proteomes" id="UP001210925">
    <property type="component" value="Unassembled WGS sequence"/>
</dbReference>
<dbReference type="EMBL" id="JADGKB010000078">
    <property type="protein sequence ID" value="KAJ3254782.1"/>
    <property type="molecule type" value="Genomic_DNA"/>
</dbReference>
<comment type="caution">
    <text evidence="1">The sequence shown here is derived from an EMBL/GenBank/DDBJ whole genome shotgun (WGS) entry which is preliminary data.</text>
</comment>